<dbReference type="InterPro" id="IPR007219">
    <property type="entry name" value="XnlR_reg_dom"/>
</dbReference>
<dbReference type="PANTHER" id="PTHR31668:SF30">
    <property type="entry name" value="ZN(II)2CYS6 TRANSCRIPTION FACTOR (EUROFUNG)"/>
    <property type="match status" value="1"/>
</dbReference>
<gene>
    <name evidence="5" type="ORF">C361_06904</name>
</gene>
<dbReference type="Pfam" id="PF00172">
    <property type="entry name" value="Zn_clus"/>
    <property type="match status" value="1"/>
</dbReference>
<organism evidence="5 6">
    <name type="scientific">Cryptococcus neoformans Tu259-1</name>
    <dbReference type="NCBI Taxonomy" id="1230072"/>
    <lineage>
        <taxon>Eukaryota</taxon>
        <taxon>Fungi</taxon>
        <taxon>Dikarya</taxon>
        <taxon>Basidiomycota</taxon>
        <taxon>Agaricomycotina</taxon>
        <taxon>Tremellomycetes</taxon>
        <taxon>Tremellales</taxon>
        <taxon>Cryptococcaceae</taxon>
        <taxon>Cryptococcus</taxon>
        <taxon>Cryptococcus neoformans species complex</taxon>
    </lineage>
</organism>
<dbReference type="PANTHER" id="PTHR31668">
    <property type="entry name" value="GLUCOSE TRANSPORT TRANSCRIPTION REGULATOR RGT1-RELATED-RELATED"/>
    <property type="match status" value="1"/>
</dbReference>
<dbReference type="PROSITE" id="PS00463">
    <property type="entry name" value="ZN2_CY6_FUNGAL_1"/>
    <property type="match status" value="1"/>
</dbReference>
<dbReference type="InterPro" id="IPR036864">
    <property type="entry name" value="Zn2-C6_fun-type_DNA-bd_sf"/>
</dbReference>
<dbReference type="CDD" id="cd12148">
    <property type="entry name" value="fungal_TF_MHR"/>
    <property type="match status" value="1"/>
</dbReference>
<proteinExistence type="predicted"/>
<dbReference type="Proteomes" id="UP000199727">
    <property type="component" value="Unassembled WGS sequence"/>
</dbReference>
<dbReference type="GO" id="GO:0000981">
    <property type="term" value="F:DNA-binding transcription factor activity, RNA polymerase II-specific"/>
    <property type="evidence" value="ECO:0007669"/>
    <property type="project" value="InterPro"/>
</dbReference>
<dbReference type="Pfam" id="PF04082">
    <property type="entry name" value="Fungal_trans"/>
    <property type="match status" value="1"/>
</dbReference>
<evidence type="ECO:0000259" key="4">
    <source>
        <dbReference type="PROSITE" id="PS50048"/>
    </source>
</evidence>
<evidence type="ECO:0000256" key="1">
    <source>
        <dbReference type="ARBA" id="ARBA00022723"/>
    </source>
</evidence>
<evidence type="ECO:0000256" key="3">
    <source>
        <dbReference type="SAM" id="MobiDB-lite"/>
    </source>
</evidence>
<name>A0A854Q1E5_CRYNE</name>
<dbReference type="Gene3D" id="4.10.240.10">
    <property type="entry name" value="Zn(2)-C6 fungal-type DNA-binding domain"/>
    <property type="match status" value="1"/>
</dbReference>
<reference evidence="5 6" key="1">
    <citation type="submission" date="2017-06" db="EMBL/GenBank/DDBJ databases">
        <title>Global population genomics of the pathogenic fungus Cryptococcus neoformans var. grubii.</title>
        <authorList>
            <person name="Cuomo C."/>
            <person name="Litvintseva A."/>
            <person name="Chen Y."/>
            <person name="Young S."/>
            <person name="Zeng Q."/>
            <person name="Chapman S."/>
            <person name="Gujja S."/>
            <person name="Saif S."/>
            <person name="Birren B."/>
        </authorList>
    </citation>
    <scope>NUCLEOTIDE SEQUENCE [LARGE SCALE GENOMIC DNA]</scope>
    <source>
        <strain evidence="5 6">Tu259-1</strain>
    </source>
</reference>
<dbReference type="InterPro" id="IPR050797">
    <property type="entry name" value="Carb_Metab_Trans_Reg"/>
</dbReference>
<feature type="compositionally biased region" description="Low complexity" evidence="3">
    <location>
        <begin position="75"/>
        <end position="92"/>
    </location>
</feature>
<evidence type="ECO:0000313" key="5">
    <source>
        <dbReference type="EMBL" id="OXG10210.1"/>
    </source>
</evidence>
<dbReference type="EMBL" id="AMKT01000113">
    <property type="protein sequence ID" value="OXG10210.1"/>
    <property type="molecule type" value="Genomic_DNA"/>
</dbReference>
<dbReference type="SUPFAM" id="SSF57701">
    <property type="entry name" value="Zn2/Cys6 DNA-binding domain"/>
    <property type="match status" value="1"/>
</dbReference>
<protein>
    <recommendedName>
        <fullName evidence="4">Zn(2)-C6 fungal-type domain-containing protein</fullName>
    </recommendedName>
</protein>
<feature type="domain" description="Zn(2)-C6 fungal-type" evidence="4">
    <location>
        <begin position="32"/>
        <end position="64"/>
    </location>
</feature>
<accession>A0A854Q1E5</accession>
<feature type="region of interest" description="Disordered" evidence="3">
    <location>
        <begin position="173"/>
        <end position="200"/>
    </location>
</feature>
<dbReference type="GO" id="GO:0003677">
    <property type="term" value="F:DNA binding"/>
    <property type="evidence" value="ECO:0007669"/>
    <property type="project" value="InterPro"/>
</dbReference>
<dbReference type="GO" id="GO:0006351">
    <property type="term" value="P:DNA-templated transcription"/>
    <property type="evidence" value="ECO:0007669"/>
    <property type="project" value="InterPro"/>
</dbReference>
<dbReference type="SMART" id="SM00906">
    <property type="entry name" value="Fungal_trans"/>
    <property type="match status" value="1"/>
</dbReference>
<keyword evidence="1" id="KW-0479">Metal-binding</keyword>
<dbReference type="SMART" id="SM00066">
    <property type="entry name" value="GAL4"/>
    <property type="match status" value="1"/>
</dbReference>
<dbReference type="AlphaFoldDB" id="A0A854Q1E5"/>
<comment type="caution">
    <text evidence="5">The sequence shown here is derived from an EMBL/GenBank/DDBJ whole genome shotgun (WGS) entry which is preliminary data.</text>
</comment>
<keyword evidence="2" id="KW-0539">Nucleus</keyword>
<dbReference type="GO" id="GO:0008270">
    <property type="term" value="F:zinc ion binding"/>
    <property type="evidence" value="ECO:0007669"/>
    <property type="project" value="InterPro"/>
</dbReference>
<dbReference type="InterPro" id="IPR001138">
    <property type="entry name" value="Zn2Cys6_DnaBD"/>
</dbReference>
<evidence type="ECO:0000256" key="2">
    <source>
        <dbReference type="ARBA" id="ARBA00023242"/>
    </source>
</evidence>
<dbReference type="OrthoDB" id="1708823at2759"/>
<dbReference type="CDD" id="cd00067">
    <property type="entry name" value="GAL4"/>
    <property type="match status" value="1"/>
</dbReference>
<feature type="region of interest" description="Disordered" evidence="3">
    <location>
        <begin position="66"/>
        <end position="135"/>
    </location>
</feature>
<evidence type="ECO:0000313" key="6">
    <source>
        <dbReference type="Proteomes" id="UP000199727"/>
    </source>
</evidence>
<sequence length="619" mass="68757">MLTRPPEATSTSDDYRSLSLPAVSERKKRLVSCTTCRSRKIKCVKIQGTDTCAGCAETRAQCTYSQTSTRRKPYGRPYPSSSPPRGSRVSGRSESHPGQQHSSNVDDRATDSPHPFAPFVPSQQTPTAIFDPSLGSIHTPTDHAVDTLGSSLELGTWLPDAFPLSWPCDQPDGNLIGPSSLNDSNSASGTGSGSGSVHDARTYLPLVNPESREQHGQTGPGRLETIEDVMSWSTLLTFVGLYHERLYPRLPIVHWPSFSQHLVSRRDKTNVPFRAFLLSLMAYAVLQLPSSVIPDECRHLDLHALHNNCSQSSRRLRPDLYHSPELEFVCAMYCDYVYLRSLEQTVAAEITLAQAMRLATLLKCHEKVNGAEDTSTFIDAELRKRVFWLIYGSDRTTAALTDRPLLLSDYDITVQEPLEVDDGLITNAGCLPQPIDSVPIIAGFVRVTRVFRILSRTIELLRQYRNRTDLSDDPFYFSSRLTTIQQALQTELAALPPPLQIMDDFSASPIQHAFETCKANILVTQALARYEVYQLALMTGNEQYHLDDLTENVLSRLDLVPNDSLTANGSSMRHKVIFIATFLLGKESGKNPSMVSHNALSILDKTIRDGSGRTRESCD</sequence>
<dbReference type="PROSITE" id="PS50048">
    <property type="entry name" value="ZN2_CY6_FUNGAL_2"/>
    <property type="match status" value="1"/>
</dbReference>